<evidence type="ECO:0000313" key="2">
    <source>
        <dbReference type="EMBL" id="SVA62565.1"/>
    </source>
</evidence>
<name>A0A381XCU2_9ZZZZ</name>
<evidence type="ECO:0000256" key="1">
    <source>
        <dbReference type="SAM" id="MobiDB-lite"/>
    </source>
</evidence>
<accession>A0A381XCU2</accession>
<organism evidence="2">
    <name type="scientific">marine metagenome</name>
    <dbReference type="NCBI Taxonomy" id="408172"/>
    <lineage>
        <taxon>unclassified sequences</taxon>
        <taxon>metagenomes</taxon>
        <taxon>ecological metagenomes</taxon>
    </lineage>
</organism>
<dbReference type="AlphaFoldDB" id="A0A381XCU2"/>
<reference evidence="2" key="1">
    <citation type="submission" date="2018-05" db="EMBL/GenBank/DDBJ databases">
        <authorList>
            <person name="Lanie J.A."/>
            <person name="Ng W.-L."/>
            <person name="Kazmierczak K.M."/>
            <person name="Andrzejewski T.M."/>
            <person name="Davidsen T.M."/>
            <person name="Wayne K.J."/>
            <person name="Tettelin H."/>
            <person name="Glass J.I."/>
            <person name="Rusch D."/>
            <person name="Podicherti R."/>
            <person name="Tsui H.-C.T."/>
            <person name="Winkler M.E."/>
        </authorList>
    </citation>
    <scope>NUCLEOTIDE SEQUENCE</scope>
</reference>
<feature type="region of interest" description="Disordered" evidence="1">
    <location>
        <begin position="1"/>
        <end position="22"/>
    </location>
</feature>
<sequence length="93" mass="10680">MMVLQDAPRFASPGTPGESSHRWGVTPAWSVSVWQWMEHCLSQIMLLWIRDLGQSDSMRTTDSYSHLTRGQDILTFIQSTLIRVSWASWTDIP</sequence>
<dbReference type="EMBL" id="UINC01014715">
    <property type="protein sequence ID" value="SVA62565.1"/>
    <property type="molecule type" value="Genomic_DNA"/>
</dbReference>
<protein>
    <submittedName>
        <fullName evidence="2">Uncharacterized protein</fullName>
    </submittedName>
</protein>
<gene>
    <name evidence="2" type="ORF">METZ01_LOCUS115419</name>
</gene>
<proteinExistence type="predicted"/>